<dbReference type="InterPro" id="IPR011051">
    <property type="entry name" value="RmlC_Cupin_sf"/>
</dbReference>
<comment type="caution">
    <text evidence="8">The sequence shown here is derived from an EMBL/GenBank/DDBJ whole genome shotgun (WGS) entry which is preliminary data.</text>
</comment>
<comment type="catalytic activity">
    <reaction evidence="1 7">
        <text>5-dehydro-4-deoxy-D-glucuronate = 3-deoxy-D-glycero-2,5-hexodiulosonate</text>
        <dbReference type="Rhea" id="RHEA:23896"/>
        <dbReference type="ChEBI" id="CHEBI:17117"/>
        <dbReference type="ChEBI" id="CHEBI:29071"/>
        <dbReference type="EC" id="5.3.1.17"/>
    </reaction>
</comment>
<sequence length="279" mass="32544">MKVNYNNNPRDSRTYDTERLRDEYLTETMFKEDDIVSVYSHIDRIVILGVLPKNEDLELDRFINSKDFGVDFFLQRREFGLINLGGKAQIKTKSESYDLDYLDGLYLGMSTENVEFCSLDINNPALLYCISAPAHHKYPSRIIKQSEANYIVLGVQVHSNERIIRQYLHPEVLPTCQLSMGVTCLKEGSVWNTMPPHTHERRMEAYFYFDVKPQQVVFHMMGEPEETRHVVMRNHQMILSPSWSIHSGCGTQNYSFIWGMLGENQTFDDMDFVDMNTIK</sequence>
<proteinExistence type="inferred from homology"/>
<dbReference type="CDD" id="cd20491">
    <property type="entry name" value="cupin_KduI_C"/>
    <property type="match status" value="1"/>
</dbReference>
<dbReference type="RefSeq" id="WP_089123684.1">
    <property type="nucleotide sequence ID" value="NZ_BSPV01000008.1"/>
</dbReference>
<dbReference type="Gene3D" id="2.60.120.520">
    <property type="entry name" value="pectin degrading enzyme 5-keto 4- deoxyuronate isomerase, domain 1"/>
    <property type="match status" value="1"/>
</dbReference>
<keyword evidence="6 7" id="KW-0413">Isomerase</keyword>
<dbReference type="InterPro" id="IPR021120">
    <property type="entry name" value="KduI/IolB_isomerase"/>
</dbReference>
<comment type="similarity">
    <text evidence="3 7">Belongs to the KduI family.</text>
</comment>
<dbReference type="CDD" id="cd20294">
    <property type="entry name" value="cupin_KduI_N"/>
    <property type="match status" value="1"/>
</dbReference>
<dbReference type="PIRSF" id="PIRSF006625">
    <property type="entry name" value="KduI"/>
    <property type="match status" value="1"/>
</dbReference>
<dbReference type="EMBL" id="BSPV01000008">
    <property type="protein sequence ID" value="GLT15323.1"/>
    <property type="molecule type" value="Genomic_DNA"/>
</dbReference>
<evidence type="ECO:0000313" key="8">
    <source>
        <dbReference type="EMBL" id="GLT15323.1"/>
    </source>
</evidence>
<comment type="cofactor">
    <cofactor evidence="7">
        <name>Zn(2+)</name>
        <dbReference type="ChEBI" id="CHEBI:29105"/>
    </cofactor>
    <text evidence="7">Binds 1 zinc ion per subunit.</text>
</comment>
<protein>
    <recommendedName>
        <fullName evidence="7">4-deoxy-L-threo-5-hexosulose-uronate ketol-isomerase</fullName>
        <ecNumber evidence="7">5.3.1.17</ecNumber>
    </recommendedName>
    <alternativeName>
        <fullName evidence="7">5-keto-4-deoxyuronate isomerase</fullName>
    </alternativeName>
    <alternativeName>
        <fullName evidence="7">DKI isomerase</fullName>
    </alternativeName>
</protein>
<gene>
    <name evidence="7 8" type="primary">kduI</name>
    <name evidence="8" type="ORF">GCM10007931_22980</name>
</gene>
<comment type="pathway">
    <text evidence="2 7">Glycan metabolism; pectin degradation; 2-dehydro-3-deoxy-D-gluconate from pectin: step 4/5.</text>
</comment>
<evidence type="ECO:0000313" key="9">
    <source>
        <dbReference type="Proteomes" id="UP001157156"/>
    </source>
</evidence>
<dbReference type="InterPro" id="IPR014710">
    <property type="entry name" value="RmlC-like_jellyroll"/>
</dbReference>
<keyword evidence="5 7" id="KW-0862">Zinc</keyword>
<reference evidence="9" key="1">
    <citation type="journal article" date="2019" name="Int. J. Syst. Evol. Microbiol.">
        <title>The Global Catalogue of Microorganisms (GCM) 10K type strain sequencing project: providing services to taxonomists for standard genome sequencing and annotation.</title>
        <authorList>
            <consortium name="The Broad Institute Genomics Platform"/>
            <consortium name="The Broad Institute Genome Sequencing Center for Infectious Disease"/>
            <person name="Wu L."/>
            <person name="Ma J."/>
        </authorList>
    </citation>
    <scope>NUCLEOTIDE SEQUENCE [LARGE SCALE GENOMIC DNA]</scope>
    <source>
        <strain evidence="9">NBRC 111146</strain>
    </source>
</reference>
<keyword evidence="4 7" id="KW-0479">Metal-binding</keyword>
<evidence type="ECO:0000256" key="3">
    <source>
        <dbReference type="ARBA" id="ARBA00008086"/>
    </source>
</evidence>
<accession>A0ABQ6EQ91</accession>
<evidence type="ECO:0000256" key="2">
    <source>
        <dbReference type="ARBA" id="ARBA00005148"/>
    </source>
</evidence>
<dbReference type="EC" id="5.3.1.17" evidence="7"/>
<dbReference type="HAMAP" id="MF_00687">
    <property type="entry name" value="KduI"/>
    <property type="match status" value="1"/>
</dbReference>
<feature type="binding site" evidence="7">
    <location>
        <position position="199"/>
    </location>
    <ligand>
        <name>Zn(2+)</name>
        <dbReference type="ChEBI" id="CHEBI:29105"/>
    </ligand>
</feature>
<dbReference type="Gene3D" id="2.60.120.10">
    <property type="entry name" value="Jelly Rolls"/>
    <property type="match status" value="1"/>
</dbReference>
<dbReference type="Pfam" id="PF04962">
    <property type="entry name" value="KduI"/>
    <property type="match status" value="1"/>
</dbReference>
<evidence type="ECO:0000256" key="4">
    <source>
        <dbReference type="ARBA" id="ARBA00022723"/>
    </source>
</evidence>
<feature type="binding site" evidence="7">
    <location>
        <position position="197"/>
    </location>
    <ligand>
        <name>Zn(2+)</name>
        <dbReference type="ChEBI" id="CHEBI:29105"/>
    </ligand>
</feature>
<dbReference type="SUPFAM" id="SSF51182">
    <property type="entry name" value="RmlC-like cupins"/>
    <property type="match status" value="1"/>
</dbReference>
<dbReference type="InterPro" id="IPR007045">
    <property type="entry name" value="KduI"/>
</dbReference>
<dbReference type="NCBIfam" id="NF002091">
    <property type="entry name" value="PRK00924.1"/>
    <property type="match status" value="1"/>
</dbReference>
<keyword evidence="9" id="KW-1185">Reference proteome</keyword>
<name>A0ABQ6EQ91_9VIBR</name>
<dbReference type="Proteomes" id="UP001157156">
    <property type="component" value="Unassembled WGS sequence"/>
</dbReference>
<comment type="function">
    <text evidence="7">Catalyzes the isomerization of 5-dehydro-4-deoxy-D-glucuronate to 3-deoxy-D-glycero-2,5-hexodiulosonate.</text>
</comment>
<evidence type="ECO:0000256" key="6">
    <source>
        <dbReference type="ARBA" id="ARBA00023235"/>
    </source>
</evidence>
<dbReference type="InterPro" id="IPR027449">
    <property type="entry name" value="KduI_N"/>
</dbReference>
<evidence type="ECO:0000256" key="7">
    <source>
        <dbReference type="HAMAP-Rule" id="MF_00687"/>
    </source>
</evidence>
<dbReference type="PANTHER" id="PTHR38461">
    <property type="entry name" value="4-DEOXY-L-THREO-5-HEXOSULOSE-URONATE KETOL-ISOMERASE"/>
    <property type="match status" value="1"/>
</dbReference>
<evidence type="ECO:0000256" key="1">
    <source>
        <dbReference type="ARBA" id="ARBA00000552"/>
    </source>
</evidence>
<dbReference type="PANTHER" id="PTHR38461:SF1">
    <property type="entry name" value="4-DEOXY-L-THREO-5-HEXOSULOSE-URONATE KETOL-ISOMERASE"/>
    <property type="match status" value="1"/>
</dbReference>
<evidence type="ECO:0000256" key="5">
    <source>
        <dbReference type="ARBA" id="ARBA00022833"/>
    </source>
</evidence>
<feature type="binding site" evidence="7">
    <location>
        <position position="204"/>
    </location>
    <ligand>
        <name>Zn(2+)</name>
        <dbReference type="ChEBI" id="CHEBI:29105"/>
    </ligand>
</feature>
<feature type="binding site" evidence="7">
    <location>
        <position position="246"/>
    </location>
    <ligand>
        <name>Zn(2+)</name>
        <dbReference type="ChEBI" id="CHEBI:29105"/>
    </ligand>
</feature>
<organism evidence="8 9">
    <name type="scientific">Vibrio algivorus</name>
    <dbReference type="NCBI Taxonomy" id="1667024"/>
    <lineage>
        <taxon>Bacteria</taxon>
        <taxon>Pseudomonadati</taxon>
        <taxon>Pseudomonadota</taxon>
        <taxon>Gammaproteobacteria</taxon>
        <taxon>Vibrionales</taxon>
        <taxon>Vibrionaceae</taxon>
        <taxon>Vibrio</taxon>
    </lineage>
</organism>